<reference evidence="2 3" key="1">
    <citation type="submission" date="2014-03" db="EMBL/GenBank/DDBJ databases">
        <title>Genome Sequence of Streptomyces wadayamensis A23 strain, an endophytic actinobacteria from Citrus reticulata.</title>
        <authorList>
            <person name="de Oliveira L.G."/>
            <person name="Tormet G.D."/>
            <person name="Marcon J."/>
            <person name="Samborsky M."/>
            <person name="Araujo W.L."/>
            <person name="de Azevedo J.L."/>
        </authorList>
    </citation>
    <scope>NUCLEOTIDE SEQUENCE [LARGE SCALE GENOMIC DNA]</scope>
    <source>
        <strain evidence="2 3">A23</strain>
    </source>
</reference>
<feature type="compositionally biased region" description="Low complexity" evidence="1">
    <location>
        <begin position="42"/>
        <end position="55"/>
    </location>
</feature>
<accession>A0ABR4SFX2</accession>
<feature type="compositionally biased region" description="Low complexity" evidence="1">
    <location>
        <begin position="1"/>
        <end position="12"/>
    </location>
</feature>
<evidence type="ECO:0000256" key="1">
    <source>
        <dbReference type="SAM" id="MobiDB-lite"/>
    </source>
</evidence>
<dbReference type="EMBL" id="JHDU01000005">
    <property type="protein sequence ID" value="KDR64011.1"/>
    <property type="molecule type" value="Genomic_DNA"/>
</dbReference>
<comment type="caution">
    <text evidence="2">The sequence shown here is derived from an EMBL/GenBank/DDBJ whole genome shotgun (WGS) entry which is preliminary data.</text>
</comment>
<gene>
    <name evidence="2" type="ORF">DC60_30920</name>
</gene>
<evidence type="ECO:0000313" key="2">
    <source>
        <dbReference type="EMBL" id="KDR64011.1"/>
    </source>
</evidence>
<organism evidence="2 3">
    <name type="scientific">Streptomyces wadayamensis</name>
    <dbReference type="NCBI Taxonomy" id="141454"/>
    <lineage>
        <taxon>Bacteria</taxon>
        <taxon>Bacillati</taxon>
        <taxon>Actinomycetota</taxon>
        <taxon>Actinomycetes</taxon>
        <taxon>Kitasatosporales</taxon>
        <taxon>Streptomycetaceae</taxon>
        <taxon>Streptomyces</taxon>
    </lineage>
</organism>
<dbReference type="Proteomes" id="UP000027443">
    <property type="component" value="Unassembled WGS sequence"/>
</dbReference>
<protein>
    <submittedName>
        <fullName evidence="2">Uncharacterized protein</fullName>
    </submittedName>
</protein>
<sequence>MRFVRAGAATAGGEWGGSVLQGGATAWRTHQSTAYRPRRSSPTRPPSAATSTTRPSGRRTACRSPWCVPGPPRRSATWCGSASHTRCR</sequence>
<name>A0ABR4SFX2_9ACTN</name>
<keyword evidence="3" id="KW-1185">Reference proteome</keyword>
<feature type="compositionally biased region" description="Polar residues" evidence="1">
    <location>
        <begin position="78"/>
        <end position="88"/>
    </location>
</feature>
<evidence type="ECO:0000313" key="3">
    <source>
        <dbReference type="Proteomes" id="UP000027443"/>
    </source>
</evidence>
<proteinExistence type="predicted"/>
<feature type="region of interest" description="Disordered" evidence="1">
    <location>
        <begin position="1"/>
        <end position="88"/>
    </location>
</feature>